<dbReference type="PANTHER" id="PTHR43280">
    <property type="entry name" value="ARAC-FAMILY TRANSCRIPTIONAL REGULATOR"/>
    <property type="match status" value="1"/>
</dbReference>
<proteinExistence type="predicted"/>
<dbReference type="AlphaFoldDB" id="A0A7R7EK86"/>
<dbReference type="GO" id="GO:0003700">
    <property type="term" value="F:DNA-binding transcription factor activity"/>
    <property type="evidence" value="ECO:0007669"/>
    <property type="project" value="InterPro"/>
</dbReference>
<dbReference type="KEGG" id="ahb:bsdtb5_16040"/>
<dbReference type="Pfam" id="PF12833">
    <property type="entry name" value="HTH_18"/>
    <property type="match status" value="1"/>
</dbReference>
<accession>A0A7R7EK86</accession>
<sequence>MNSFNRKLELSDGVETEHLRIMYYDLATHYKDMYCSYEYNRLCTIIQGEKKVTINSEHTFTYGKDQIILLKPHSTVNMEITKPTKAVVFEISNQLISEINDKVNIDIQDKNTSNQMSVITDDRINAVINRVIDTAGSKEKNKEFLIDLYAQEITYYLYKHKLFPHISKNQTTSSIQMAIDLMKEHIYEDITVNDVAYRLNMSLANFSTSFKRAIGINPNQYFTNLKLVKAQELLKYQTVTEVSYKLGYENISHFINLFRKKYGVTPKQYSMELSKRVRSN</sequence>
<gene>
    <name evidence="5" type="ORF">bsdtb5_16040</name>
</gene>
<dbReference type="RefSeq" id="WP_271715541.1">
    <property type="nucleotide sequence ID" value="NZ_AP024169.1"/>
</dbReference>
<evidence type="ECO:0000256" key="1">
    <source>
        <dbReference type="ARBA" id="ARBA00023015"/>
    </source>
</evidence>
<dbReference type="GO" id="GO:0043565">
    <property type="term" value="F:sequence-specific DNA binding"/>
    <property type="evidence" value="ECO:0007669"/>
    <property type="project" value="InterPro"/>
</dbReference>
<evidence type="ECO:0000256" key="2">
    <source>
        <dbReference type="ARBA" id="ARBA00023125"/>
    </source>
</evidence>
<dbReference type="PROSITE" id="PS01124">
    <property type="entry name" value="HTH_ARAC_FAMILY_2"/>
    <property type="match status" value="1"/>
</dbReference>
<keyword evidence="6" id="KW-1185">Reference proteome</keyword>
<keyword evidence="2" id="KW-0238">DNA-binding</keyword>
<dbReference type="InterPro" id="IPR020449">
    <property type="entry name" value="Tscrpt_reg_AraC-type_HTH"/>
</dbReference>
<evidence type="ECO:0000313" key="6">
    <source>
        <dbReference type="Proteomes" id="UP000595897"/>
    </source>
</evidence>
<dbReference type="Gene3D" id="1.10.10.60">
    <property type="entry name" value="Homeodomain-like"/>
    <property type="match status" value="2"/>
</dbReference>
<organism evidence="5 6">
    <name type="scientific">Anaeromicropila herbilytica</name>
    <dbReference type="NCBI Taxonomy" id="2785025"/>
    <lineage>
        <taxon>Bacteria</taxon>
        <taxon>Bacillati</taxon>
        <taxon>Bacillota</taxon>
        <taxon>Clostridia</taxon>
        <taxon>Lachnospirales</taxon>
        <taxon>Lachnospiraceae</taxon>
        <taxon>Anaeromicropila</taxon>
    </lineage>
</organism>
<reference evidence="5 6" key="1">
    <citation type="submission" date="2020-11" db="EMBL/GenBank/DDBJ databases">
        <title>Draft genome sequencing of a Lachnospiraceae strain isolated from anoxic soil subjected to BSD treatment.</title>
        <authorList>
            <person name="Uek A."/>
            <person name="Tonouchi A."/>
        </authorList>
    </citation>
    <scope>NUCLEOTIDE SEQUENCE [LARGE SCALE GENOMIC DNA]</scope>
    <source>
        <strain evidence="5 6">TB5</strain>
    </source>
</reference>
<dbReference type="SUPFAM" id="SSF46689">
    <property type="entry name" value="Homeodomain-like"/>
    <property type="match status" value="2"/>
</dbReference>
<dbReference type="PROSITE" id="PS00041">
    <property type="entry name" value="HTH_ARAC_FAMILY_1"/>
    <property type="match status" value="1"/>
</dbReference>
<dbReference type="Pfam" id="PF06719">
    <property type="entry name" value="AraC_N"/>
    <property type="match status" value="1"/>
</dbReference>
<feature type="domain" description="HTH araC/xylS-type" evidence="4">
    <location>
        <begin position="176"/>
        <end position="272"/>
    </location>
</feature>
<protein>
    <submittedName>
        <fullName evidence="5">Transcriptional regulator</fullName>
    </submittedName>
</protein>
<dbReference type="InterPro" id="IPR018060">
    <property type="entry name" value="HTH_AraC"/>
</dbReference>
<dbReference type="InterPro" id="IPR009594">
    <property type="entry name" value="Tscrpt_reg_HTH_AraC_N"/>
</dbReference>
<evidence type="ECO:0000259" key="4">
    <source>
        <dbReference type="PROSITE" id="PS01124"/>
    </source>
</evidence>
<evidence type="ECO:0000313" key="5">
    <source>
        <dbReference type="EMBL" id="BCN30309.1"/>
    </source>
</evidence>
<dbReference type="InterPro" id="IPR009057">
    <property type="entry name" value="Homeodomain-like_sf"/>
</dbReference>
<name>A0A7R7EK86_9FIRM</name>
<keyword evidence="3" id="KW-0804">Transcription</keyword>
<dbReference type="EMBL" id="AP024169">
    <property type="protein sequence ID" value="BCN30309.1"/>
    <property type="molecule type" value="Genomic_DNA"/>
</dbReference>
<dbReference type="PANTHER" id="PTHR43280:SF2">
    <property type="entry name" value="HTH-TYPE TRANSCRIPTIONAL REGULATOR EXSA"/>
    <property type="match status" value="1"/>
</dbReference>
<dbReference type="SMART" id="SM00342">
    <property type="entry name" value="HTH_ARAC"/>
    <property type="match status" value="1"/>
</dbReference>
<dbReference type="PRINTS" id="PR00032">
    <property type="entry name" value="HTHARAC"/>
</dbReference>
<dbReference type="InterPro" id="IPR018062">
    <property type="entry name" value="HTH_AraC-typ_CS"/>
</dbReference>
<dbReference type="Proteomes" id="UP000595897">
    <property type="component" value="Chromosome"/>
</dbReference>
<keyword evidence="1" id="KW-0805">Transcription regulation</keyword>
<evidence type="ECO:0000256" key="3">
    <source>
        <dbReference type="ARBA" id="ARBA00023163"/>
    </source>
</evidence>